<dbReference type="OrthoDB" id="9785699at2"/>
<protein>
    <recommendedName>
        <fullName evidence="4">Elp3/MiaA/NifB-like radical SAM core domain-containing protein</fullName>
    </recommendedName>
</protein>
<evidence type="ECO:0000256" key="2">
    <source>
        <dbReference type="ARBA" id="ARBA00023004"/>
    </source>
</evidence>
<dbReference type="GO" id="GO:0051536">
    <property type="term" value="F:iron-sulfur cluster binding"/>
    <property type="evidence" value="ECO:0007669"/>
    <property type="project" value="UniProtKB-KW"/>
</dbReference>
<comment type="caution">
    <text evidence="5">The sequence shown here is derived from an EMBL/GenBank/DDBJ whole genome shotgun (WGS) entry which is preliminary data.</text>
</comment>
<evidence type="ECO:0000313" key="5">
    <source>
        <dbReference type="EMBL" id="PWW80975.1"/>
    </source>
</evidence>
<dbReference type="AlphaFoldDB" id="A0A317T2Z8"/>
<evidence type="ECO:0000256" key="3">
    <source>
        <dbReference type="ARBA" id="ARBA00023014"/>
    </source>
</evidence>
<dbReference type="SFLD" id="SFLDS00029">
    <property type="entry name" value="Radical_SAM"/>
    <property type="match status" value="1"/>
</dbReference>
<dbReference type="PANTHER" id="PTHR43432:SF3">
    <property type="entry name" value="SLR0285 PROTEIN"/>
    <property type="match status" value="1"/>
</dbReference>
<dbReference type="SUPFAM" id="SSF102114">
    <property type="entry name" value="Radical SAM enzymes"/>
    <property type="match status" value="1"/>
</dbReference>
<dbReference type="SMART" id="SM00729">
    <property type="entry name" value="Elp3"/>
    <property type="match status" value="1"/>
</dbReference>
<sequence>MKISVCSNRPILSSCGLKDLDYQVDTYVGCEHYCYYCYALAQAETDWSKEILVHKDIVKQLSGEIDKVSPQPIYMGYHTDPYQPCEVQYRQTRKVLELLKEKGFSASILTKSDLVVRDIDILKEMKSAVVSVSVAFNDNRIRKLFEANTIATEKRIEALRQLKKAGVKTGALICPVIPYITDTFHLIDMVEPYTEVIWIYGLSINDRSGQNWLNVRKILSSHFPDLVEQIEPTLFSKDHMYWRQLGDGLRALKQNRQLDLEIHL</sequence>
<accession>A0A317T2Z8</accession>
<keyword evidence="2" id="KW-0408">Iron</keyword>
<name>A0A317T2Z8_9CHLB</name>
<dbReference type="EMBL" id="PDNZ01000013">
    <property type="protein sequence ID" value="PWW80975.1"/>
    <property type="molecule type" value="Genomic_DNA"/>
</dbReference>
<proteinExistence type="predicted"/>
<dbReference type="CDD" id="cd01335">
    <property type="entry name" value="Radical_SAM"/>
    <property type="match status" value="1"/>
</dbReference>
<dbReference type="SFLD" id="SFLDG01084">
    <property type="entry name" value="Uncharacterised_Radical_SAM_Su"/>
    <property type="match status" value="1"/>
</dbReference>
<keyword evidence="6" id="KW-1185">Reference proteome</keyword>
<keyword evidence="3" id="KW-0411">Iron-sulfur</keyword>
<dbReference type="GO" id="GO:0003824">
    <property type="term" value="F:catalytic activity"/>
    <property type="evidence" value="ECO:0007669"/>
    <property type="project" value="InterPro"/>
</dbReference>
<reference evidence="6" key="1">
    <citation type="submission" date="2017-10" db="EMBL/GenBank/DDBJ databases">
        <authorList>
            <person name="Gaisin V.A."/>
            <person name="Rysina M.S."/>
            <person name="Grouzdev D.S."/>
        </authorList>
    </citation>
    <scope>NUCLEOTIDE SEQUENCE [LARGE SCALE GENOMIC DNA]</scope>
    <source>
        <strain evidence="6">V1</strain>
    </source>
</reference>
<evidence type="ECO:0000259" key="4">
    <source>
        <dbReference type="SMART" id="SM00729"/>
    </source>
</evidence>
<dbReference type="InterPro" id="IPR006638">
    <property type="entry name" value="Elp3/MiaA/NifB-like_rSAM"/>
</dbReference>
<feature type="domain" description="Elp3/MiaA/NifB-like radical SAM core" evidence="4">
    <location>
        <begin position="20"/>
        <end position="232"/>
    </location>
</feature>
<dbReference type="RefSeq" id="WP_110024373.1">
    <property type="nucleotide sequence ID" value="NZ_PDNZ01000013.1"/>
</dbReference>
<dbReference type="PANTHER" id="PTHR43432">
    <property type="entry name" value="SLR0285 PROTEIN"/>
    <property type="match status" value="1"/>
</dbReference>
<dbReference type="Gene3D" id="3.80.30.30">
    <property type="match status" value="1"/>
</dbReference>
<keyword evidence="1" id="KW-0479">Metal-binding</keyword>
<dbReference type="Proteomes" id="UP000246278">
    <property type="component" value="Unassembled WGS sequence"/>
</dbReference>
<dbReference type="InterPro" id="IPR007197">
    <property type="entry name" value="rSAM"/>
</dbReference>
<gene>
    <name evidence="5" type="ORF">CR164_12695</name>
</gene>
<evidence type="ECO:0000313" key="6">
    <source>
        <dbReference type="Proteomes" id="UP000246278"/>
    </source>
</evidence>
<dbReference type="InterPro" id="IPR040086">
    <property type="entry name" value="MJ0683-like"/>
</dbReference>
<organism evidence="5 6">
    <name type="scientific">Prosthecochloris marina</name>
    <dbReference type="NCBI Taxonomy" id="2017681"/>
    <lineage>
        <taxon>Bacteria</taxon>
        <taxon>Pseudomonadati</taxon>
        <taxon>Chlorobiota</taxon>
        <taxon>Chlorobiia</taxon>
        <taxon>Chlorobiales</taxon>
        <taxon>Chlorobiaceae</taxon>
        <taxon>Prosthecochloris</taxon>
    </lineage>
</organism>
<evidence type="ECO:0000256" key="1">
    <source>
        <dbReference type="ARBA" id="ARBA00022723"/>
    </source>
</evidence>
<dbReference type="GO" id="GO:0046872">
    <property type="term" value="F:metal ion binding"/>
    <property type="evidence" value="ECO:0007669"/>
    <property type="project" value="UniProtKB-KW"/>
</dbReference>
<dbReference type="InterPro" id="IPR058240">
    <property type="entry name" value="rSAM_sf"/>
</dbReference>
<dbReference type="Pfam" id="PF04055">
    <property type="entry name" value="Radical_SAM"/>
    <property type="match status" value="1"/>
</dbReference>